<gene>
    <name evidence="3" type="ORF">KQ656_07020</name>
    <name evidence="4" type="ORF">PYH69_10725</name>
</gene>
<feature type="transmembrane region" description="Helical" evidence="1">
    <location>
        <begin position="188"/>
        <end position="205"/>
    </location>
</feature>
<feature type="transmembrane region" description="Helical" evidence="1">
    <location>
        <begin position="83"/>
        <end position="109"/>
    </location>
</feature>
<keyword evidence="3" id="KW-0378">Hydrolase</keyword>
<dbReference type="Proteomes" id="UP000770161">
    <property type="component" value="Unassembled WGS sequence"/>
</dbReference>
<sequence>MQFKRLTVNVTTLLLFVIVQTIAIVPNTIYANANLSNTTRLEISLTWMAITAIITVLILWYMNSNIKNPTRLEQQTKEPWLYVIFWCIAGIFLAMFGQGIAAYINIYVFNQPIESGNTQNLMKIAQESHILILYIVLAGPILEELIFRKLIFGEIFNMIKKPTWLSFIIAVLVSSFVFSLAHSDPEHTLIYVVMGTVFSGLYVLTKRIIVPIIAHMGMNGVVVIGQIFLKDDLQDQLEKQSQMAHLIYNTIIHML</sequence>
<reference evidence="3 5" key="1">
    <citation type="submission" date="2021-06" db="EMBL/GenBank/DDBJ databases">
        <title>Staphylococcus lentus K169 genome sequencing.</title>
        <authorList>
            <person name="Sundareshan S."/>
            <person name="Akhila D.S."/>
            <person name="Prachi D."/>
            <person name="Sivakumar R."/>
            <person name="Rajendhran J."/>
            <person name="Isloor S."/>
            <person name="Hegde N.R."/>
        </authorList>
    </citation>
    <scope>NUCLEOTIDE SEQUENCE [LARGE SCALE GENOMIC DNA]</scope>
    <source>
        <strain evidence="3 5">K169</strain>
    </source>
</reference>
<dbReference type="GO" id="GO:0008237">
    <property type="term" value="F:metallopeptidase activity"/>
    <property type="evidence" value="ECO:0007669"/>
    <property type="project" value="UniProtKB-KW"/>
</dbReference>
<reference evidence="4" key="2">
    <citation type="journal article" date="2023" name="Antibiotics">
        <title>Prevalence and Molecular Characterization of Methicillin-Resistant Staphylococci (MRS) and Mammaliicocci (MRM) in Dromedary Camels from Algeria: First Detection of SCCmec-mecC Hybrid in Methicillin-Resistant Mammaliicoccus lentus.</title>
        <authorList>
            <person name="Belhout C."/>
            <person name="Boyen F."/>
            <person name="Vereecke N."/>
            <person name="Theuns S."/>
            <person name="Taibi N."/>
            <person name="Stegger M."/>
            <person name="de la Fe-Rodriguez P.Y."/>
            <person name="Bouayad L."/>
            <person name="Elgroud R."/>
            <person name="Butaye P."/>
        </authorList>
    </citation>
    <scope>NUCLEOTIDE SEQUENCE</scope>
    <source>
        <strain evidence="4">7048</strain>
    </source>
</reference>
<dbReference type="InterPro" id="IPR003675">
    <property type="entry name" value="Rce1/LyrA-like_dom"/>
</dbReference>
<evidence type="ECO:0000313" key="4">
    <source>
        <dbReference type="EMBL" id="WHI59192.1"/>
    </source>
</evidence>
<dbReference type="Proteomes" id="UP001223261">
    <property type="component" value="Chromosome"/>
</dbReference>
<dbReference type="EMBL" id="CP118848">
    <property type="protein sequence ID" value="WHI59192.1"/>
    <property type="molecule type" value="Genomic_DNA"/>
</dbReference>
<keyword evidence="1" id="KW-0472">Membrane</keyword>
<evidence type="ECO:0000259" key="2">
    <source>
        <dbReference type="Pfam" id="PF02517"/>
    </source>
</evidence>
<keyword evidence="3" id="KW-0482">Metalloprotease</keyword>
<organism evidence="4 6">
    <name type="scientific">Mammaliicoccus lentus</name>
    <name type="common">Staphylococcus lentus</name>
    <dbReference type="NCBI Taxonomy" id="42858"/>
    <lineage>
        <taxon>Bacteria</taxon>
        <taxon>Bacillati</taxon>
        <taxon>Bacillota</taxon>
        <taxon>Bacilli</taxon>
        <taxon>Bacillales</taxon>
        <taxon>Staphylococcaceae</taxon>
        <taxon>Mammaliicoccus</taxon>
    </lineage>
</organism>
<evidence type="ECO:0000313" key="3">
    <source>
        <dbReference type="EMBL" id="MBU6113704.1"/>
    </source>
</evidence>
<name>A0AAP1WKJ0_MAMLE</name>
<dbReference type="Pfam" id="PF02517">
    <property type="entry name" value="Rce1-like"/>
    <property type="match status" value="1"/>
</dbReference>
<keyword evidence="5" id="KW-1185">Reference proteome</keyword>
<accession>A0AAP1WKJ0</accession>
<keyword evidence="3" id="KW-0645">Protease</keyword>
<evidence type="ECO:0000313" key="5">
    <source>
        <dbReference type="Proteomes" id="UP000770161"/>
    </source>
</evidence>
<feature type="transmembrane region" description="Helical" evidence="1">
    <location>
        <begin position="163"/>
        <end position="182"/>
    </location>
</feature>
<dbReference type="GO" id="GO:0004175">
    <property type="term" value="F:endopeptidase activity"/>
    <property type="evidence" value="ECO:0007669"/>
    <property type="project" value="UniProtKB-ARBA"/>
</dbReference>
<feature type="domain" description="CAAX prenyl protease 2/Lysostaphin resistance protein A-like" evidence="2">
    <location>
        <begin position="129"/>
        <end position="220"/>
    </location>
</feature>
<dbReference type="AlphaFoldDB" id="A0AAP1WKJ0"/>
<dbReference type="GeneID" id="99676079"/>
<feature type="transmembrane region" description="Helical" evidence="1">
    <location>
        <begin position="43"/>
        <end position="62"/>
    </location>
</feature>
<dbReference type="EMBL" id="JAHLZN010000010">
    <property type="protein sequence ID" value="MBU6113704.1"/>
    <property type="molecule type" value="Genomic_DNA"/>
</dbReference>
<dbReference type="GO" id="GO:0080120">
    <property type="term" value="P:CAAX-box protein maturation"/>
    <property type="evidence" value="ECO:0007669"/>
    <property type="project" value="UniProtKB-ARBA"/>
</dbReference>
<keyword evidence="1" id="KW-1133">Transmembrane helix</keyword>
<evidence type="ECO:0000256" key="1">
    <source>
        <dbReference type="SAM" id="Phobius"/>
    </source>
</evidence>
<feature type="transmembrane region" description="Helical" evidence="1">
    <location>
        <begin position="12"/>
        <end position="31"/>
    </location>
</feature>
<dbReference type="PANTHER" id="PTHR36435:SF6">
    <property type="entry name" value="ABORTIVE INFECTION PROTEIN"/>
    <property type="match status" value="1"/>
</dbReference>
<feature type="transmembrane region" description="Helical" evidence="1">
    <location>
        <begin position="129"/>
        <end position="151"/>
    </location>
</feature>
<dbReference type="NCBIfam" id="NF046050">
    <property type="entry name" value="CPBP_fam_MroQ"/>
    <property type="match status" value="1"/>
</dbReference>
<evidence type="ECO:0000313" key="6">
    <source>
        <dbReference type="Proteomes" id="UP001223261"/>
    </source>
</evidence>
<dbReference type="PANTHER" id="PTHR36435">
    <property type="entry name" value="SLR1288 PROTEIN"/>
    <property type="match status" value="1"/>
</dbReference>
<dbReference type="InterPro" id="IPR052710">
    <property type="entry name" value="CAAX_protease"/>
</dbReference>
<dbReference type="RefSeq" id="WP_016999249.1">
    <property type="nucleotide sequence ID" value="NZ_CABIVY010000024.1"/>
</dbReference>
<keyword evidence="1" id="KW-0812">Transmembrane</keyword>
<proteinExistence type="predicted"/>
<protein>
    <submittedName>
        <fullName evidence="3">CPBP family intramembrane metalloprotease</fullName>
    </submittedName>
    <submittedName>
        <fullName evidence="4">Type II CAAX endopeptidase family protein</fullName>
    </submittedName>
</protein>